<evidence type="ECO:0000313" key="2">
    <source>
        <dbReference type="Proteomes" id="UP000000771"/>
    </source>
</evidence>
<dbReference type="KEGG" id="afo:Afer_1916"/>
<dbReference type="STRING" id="525909.Afer_1916"/>
<reference evidence="1 2" key="1">
    <citation type="journal article" date="2009" name="Stand. Genomic Sci.">
        <title>Complete genome sequence of Acidimicrobium ferrooxidans type strain (ICP).</title>
        <authorList>
            <person name="Clum A."/>
            <person name="Nolan M."/>
            <person name="Lang E."/>
            <person name="Glavina Del Rio T."/>
            <person name="Tice H."/>
            <person name="Copeland A."/>
            <person name="Cheng J.F."/>
            <person name="Lucas S."/>
            <person name="Chen F."/>
            <person name="Bruce D."/>
            <person name="Goodwin L."/>
            <person name="Pitluck S."/>
            <person name="Ivanova N."/>
            <person name="Mavrommatis K."/>
            <person name="Mikhailova N."/>
            <person name="Pati A."/>
            <person name="Chen A."/>
            <person name="Palaniappan K."/>
            <person name="Goker M."/>
            <person name="Spring S."/>
            <person name="Land M."/>
            <person name="Hauser L."/>
            <person name="Chang Y.J."/>
            <person name="Jeffries C.C."/>
            <person name="Chain P."/>
            <person name="Bristow J."/>
            <person name="Eisen J.A."/>
            <person name="Markowitz V."/>
            <person name="Hugenholtz P."/>
            <person name="Kyrpides N.C."/>
            <person name="Klenk H.P."/>
            <person name="Lapidus A."/>
        </authorList>
    </citation>
    <scope>NUCLEOTIDE SEQUENCE [LARGE SCALE GENOMIC DNA]</scope>
    <source>
        <strain evidence="2">DSM 10331 / JCM 15462 / NBRC 103882 / ICP</strain>
    </source>
</reference>
<dbReference type="OrthoDB" id="9946242at2"/>
<accession>C7M1S4</accession>
<protein>
    <submittedName>
        <fullName evidence="1">Uncharacterized protein</fullName>
    </submittedName>
</protein>
<gene>
    <name evidence="1" type="ordered locus">Afer_1916</name>
</gene>
<dbReference type="Proteomes" id="UP000000771">
    <property type="component" value="Chromosome"/>
</dbReference>
<dbReference type="EMBL" id="CP001631">
    <property type="protein sequence ID" value="ACU54821.1"/>
    <property type="molecule type" value="Genomic_DNA"/>
</dbReference>
<dbReference type="AlphaFoldDB" id="C7M1S4"/>
<sequence length="65" mass="7140">MVSRGEETIVAEPLATGHAPRTYQRGRVCKEPGCTTTLSIYNKSKYCYAHQPIGASRTRGQRKAG</sequence>
<proteinExistence type="predicted"/>
<dbReference type="HOGENOM" id="CLU_2839698_0_0_11"/>
<name>C7M1S4_ACIFD</name>
<keyword evidence="2" id="KW-1185">Reference proteome</keyword>
<evidence type="ECO:0000313" key="1">
    <source>
        <dbReference type="EMBL" id="ACU54821.1"/>
    </source>
</evidence>
<organism evidence="1 2">
    <name type="scientific">Acidimicrobium ferrooxidans (strain DSM 10331 / JCM 15462 / NBRC 103882 / ICP)</name>
    <dbReference type="NCBI Taxonomy" id="525909"/>
    <lineage>
        <taxon>Bacteria</taxon>
        <taxon>Bacillati</taxon>
        <taxon>Actinomycetota</taxon>
        <taxon>Acidimicrobiia</taxon>
        <taxon>Acidimicrobiales</taxon>
        <taxon>Acidimicrobiaceae</taxon>
        <taxon>Acidimicrobium</taxon>
    </lineage>
</organism>